<dbReference type="Proteomes" id="UP000004407">
    <property type="component" value="Unassembled WGS sequence"/>
</dbReference>
<keyword evidence="1" id="KW-0472">Membrane</keyword>
<accession>G6B186</accession>
<organism evidence="2 3">
    <name type="scientific">Leyella stercorea DSM 18206</name>
    <dbReference type="NCBI Taxonomy" id="1002367"/>
    <lineage>
        <taxon>Bacteria</taxon>
        <taxon>Pseudomonadati</taxon>
        <taxon>Bacteroidota</taxon>
        <taxon>Bacteroidia</taxon>
        <taxon>Bacteroidales</taxon>
        <taxon>Prevotellaceae</taxon>
        <taxon>Leyella</taxon>
    </lineage>
</organism>
<name>G6B186_9BACT</name>
<proteinExistence type="predicted"/>
<sequence>MKISNFFIRNIVSVFTLLYIGRLFHQCTTYKRLSICMLFYAAKLA</sequence>
<dbReference type="EMBL" id="AFZZ01000235">
    <property type="protein sequence ID" value="EHJ36840.1"/>
    <property type="molecule type" value="Genomic_DNA"/>
</dbReference>
<dbReference type="HOGENOM" id="CLU_3203670_0_0_10"/>
<keyword evidence="1" id="KW-1133">Transmembrane helix</keyword>
<reference evidence="2 3" key="1">
    <citation type="submission" date="2011-08" db="EMBL/GenBank/DDBJ databases">
        <authorList>
            <person name="Weinstock G."/>
            <person name="Sodergren E."/>
            <person name="Clifton S."/>
            <person name="Fulton L."/>
            <person name="Fulton B."/>
            <person name="Courtney L."/>
            <person name="Fronick C."/>
            <person name="Harrison M."/>
            <person name="Strong C."/>
            <person name="Farmer C."/>
            <person name="Delahaunty K."/>
            <person name="Markovic C."/>
            <person name="Hall O."/>
            <person name="Minx P."/>
            <person name="Tomlinson C."/>
            <person name="Mitreva M."/>
            <person name="Hou S."/>
            <person name="Chen J."/>
            <person name="Wollam A."/>
            <person name="Pepin K.H."/>
            <person name="Johnson M."/>
            <person name="Bhonagiri V."/>
            <person name="Zhang X."/>
            <person name="Suruliraj S."/>
            <person name="Warren W."/>
            <person name="Chinwalla A."/>
            <person name="Mardis E.R."/>
            <person name="Wilson R.K."/>
        </authorList>
    </citation>
    <scope>NUCLEOTIDE SEQUENCE [LARGE SCALE GENOMIC DNA]</scope>
    <source>
        <strain evidence="2 3">DSM 18206</strain>
    </source>
</reference>
<evidence type="ECO:0000256" key="1">
    <source>
        <dbReference type="SAM" id="Phobius"/>
    </source>
</evidence>
<evidence type="ECO:0000313" key="2">
    <source>
        <dbReference type="EMBL" id="EHJ36840.1"/>
    </source>
</evidence>
<keyword evidence="1" id="KW-0812">Transmembrane</keyword>
<gene>
    <name evidence="2" type="ORF">HMPREF0673_02658</name>
</gene>
<dbReference type="AlphaFoldDB" id="G6B186"/>
<protein>
    <submittedName>
        <fullName evidence="2">Uncharacterized protein</fullName>
    </submittedName>
</protein>
<comment type="caution">
    <text evidence="2">The sequence shown here is derived from an EMBL/GenBank/DDBJ whole genome shotgun (WGS) entry which is preliminary data.</text>
</comment>
<feature type="transmembrane region" description="Helical" evidence="1">
    <location>
        <begin position="6"/>
        <end position="24"/>
    </location>
</feature>
<evidence type="ECO:0000313" key="3">
    <source>
        <dbReference type="Proteomes" id="UP000004407"/>
    </source>
</evidence>